<evidence type="ECO:0000256" key="1">
    <source>
        <dbReference type="SAM" id="MobiDB-lite"/>
    </source>
</evidence>
<feature type="compositionally biased region" description="Polar residues" evidence="1">
    <location>
        <begin position="836"/>
        <end position="849"/>
    </location>
</feature>
<evidence type="ECO:0008006" key="4">
    <source>
        <dbReference type="Google" id="ProtNLM"/>
    </source>
</evidence>
<comment type="caution">
    <text evidence="2">The sequence shown here is derived from an EMBL/GenBank/DDBJ whole genome shotgun (WGS) entry which is preliminary data.</text>
</comment>
<feature type="compositionally biased region" description="Polar residues" evidence="1">
    <location>
        <begin position="1677"/>
        <end position="1689"/>
    </location>
</feature>
<feature type="region of interest" description="Disordered" evidence="1">
    <location>
        <begin position="1307"/>
        <end position="1327"/>
    </location>
</feature>
<feature type="compositionally biased region" description="Low complexity" evidence="1">
    <location>
        <begin position="825"/>
        <end position="835"/>
    </location>
</feature>
<feature type="region of interest" description="Disordered" evidence="1">
    <location>
        <begin position="1751"/>
        <end position="1784"/>
    </location>
</feature>
<feature type="compositionally biased region" description="Polar residues" evidence="1">
    <location>
        <begin position="1768"/>
        <end position="1784"/>
    </location>
</feature>
<sequence>MSRKYLEQMIEEIEFTNYQRCLQASNSLCHNIPSMYPDFRNFCYSNRYDWPSRGCFVPPYWLLPNLSKSNCDSFYLVKRSEQNFYRNSYGNKHYSKENDYHYGRWSNGKNDRSSNSDMFSHLGRRYFMTWNGMPPICRVKDNWEENRIPKRFSRYSKNEPERSVSQFPRYNDDRLESREDANVNAKKASKETLLETEADLPVTSQDEVKDKALEEIKVSSISNLNPQLSETSIHTPSPEINSGYASWQVNLSTSSTQMLMQSIYYRYHAEEQQQIVNMLREVNMRHEMQLRRDMAARNERPFSDDSMSSNVDQGSSDGLQHSWSSDDEDDGIVVLVSPEGDVPPSDQVDPDDAKELGNDYLEKSTTDYFEEFQSIFTVSPEKNIINTLTKECLKEYAESDTVNEETQTAVLNTEEDSLNMNKHTEITGNAKDIDTCAANSSIKDADDILKINENALKIGDGNTLNNGPMYKVDVLPITKDNHTVKSQMTSPDLPKESNSSHNNLNYKNSEFALAQPELKNSTANNNSLYAKCVETFPAFIKGKQNNVAKARQNENVPLKRNFHPTIACPANSTQFEIIKILNELQNKSRLASIRMKAQTLNANKLHPSYCKHDDRQRYSAKCLKEYVPKPLPIGCHLKSNDYKLNRIRQNASNEPKETAFWKKLPYFIQRTGIPERREAKSETNLICNDRIVAQNKVTSFSETHLPFRNSETHYKRISVDDLFQRVTDSSHTRNTNELDIQQQKIKQITNLDQHENLISASDHLKKILKIGKGSESQNLSMSENGHQSNRGTEIVTNNLHSAYKSNSSIDSRSSSEKCGGARQINSFSNKSSSSFQNTENGTISVCSKTKNSDKQQDDSEKSAQVKIYPILENNSRQTASANYPSKVDCIRKNYKQDRYSNNQQKEASNFISGSNQCNPEEKNNLESHSCKHEADIFSTKVCSKDAVYMKPAASKSKRKKKYKNDKSKLKIDGLKPDTTDKAVQNTESRIKSEYATYNEQSERSALYGNSNFLGKERYRKSWKDRKRTDYSASSGLSKELNKLNDHGCQTSIVNMQESPSSLKKVIADGDKNIVASTQILKDNDMKSEKKDFKTSIKSSLIENDCESSYIADRPNRTDSKNLPDATKFQTNKLISDIDKKSVNYVGPNDQYVIPKITNINTSHWNENKCLKKGVETQSGENKILSNKTPILSKQNISPNKYWQNGNTSGRCFRSYKYHYERECIERDKFSKLNRIKMNNEYKSDFEKEQSKDKKQCARKLNVNIKDSTAMDSKFVPTQKICTLHSAELQEKFVLESIYCCQDIPKTHSANESSSKLNHNPVKGNTTDETRIQNHCKRVPKNIHNCSAQNLNKKDFKEVYYEHQNTVHISNDSICTSQSKNETSSIYLKEEVLSNKVNKSNDSNLFGSKSKEQTKESMEDYSDFGTLDENTSTYSIKTDKSTINQTNRHTLKSSKIPNNSWLNKEKTLSNEHTNTEKENQHCNKETEDSISKDQDKSIQSFVGNFMAPTRMQNIPGEIGKSFLKSLCKNCSSKIPVKDDNENKTRSLKLNTDSLLPSHNFSSLTTNANQKEKHEIGSKQQCKESAQEFTTSMEKIRHEISDMIKCNNRILQEATSEENCNSTTRNNIDLCFKRVLNDNSNKKSNIEISELLEKESLSNKNSLIEQEHDHDSTIKINHNATSTENHSSETCSEFKASDFDERNHTLSPNKNTKLLEAKPKNEHEAVFSPSGELVIISENNKSFQRQLSNTHDNINSELSNNIHTKGCPMKQNSENNPSSSETKGKTNLQENTDEIHLMINKPLLNTKTQATDTNQEGIQDLSKSTACNNNQTKKYMADGHKNVNNNNCLILGNKIVSQESKNYISLSHESKKNSFLSQESKNDRSCSQLSIIYEEQCLSPSHKQNTDKINAPQNEPNNVVDKVELNVSNNYLVPSRNENRGESDQIHNLINGKNFSSDVIQARNTSNEIVDDTDIQHEVNNLDKKEVKLQDVPTNTDITEAERIKIVYSVGNPDMALFTKSKNNEDEYVSHIEDKYVSQTEDKYVTHIEDKYVSQTEDKYVSQTEDKYVSQSEVKINNNLCTEV</sequence>
<dbReference type="EMBL" id="BPLQ01004441">
    <property type="protein sequence ID" value="GIY08093.1"/>
    <property type="molecule type" value="Genomic_DNA"/>
</dbReference>
<feature type="compositionally biased region" description="Basic and acidic residues" evidence="1">
    <location>
        <begin position="1568"/>
        <end position="1581"/>
    </location>
</feature>
<dbReference type="Proteomes" id="UP001054837">
    <property type="component" value="Unassembled WGS sequence"/>
</dbReference>
<feature type="region of interest" description="Disordered" evidence="1">
    <location>
        <begin position="299"/>
        <end position="355"/>
    </location>
</feature>
<feature type="compositionally biased region" description="Basic and acidic residues" evidence="1">
    <location>
        <begin position="964"/>
        <end position="980"/>
    </location>
</feature>
<reference evidence="2 3" key="1">
    <citation type="submission" date="2021-06" db="EMBL/GenBank/DDBJ databases">
        <title>Caerostris darwini draft genome.</title>
        <authorList>
            <person name="Kono N."/>
            <person name="Arakawa K."/>
        </authorList>
    </citation>
    <scope>NUCLEOTIDE SEQUENCE [LARGE SCALE GENOMIC DNA]</scope>
</reference>
<organism evidence="2 3">
    <name type="scientific">Caerostris darwini</name>
    <dbReference type="NCBI Taxonomy" id="1538125"/>
    <lineage>
        <taxon>Eukaryota</taxon>
        <taxon>Metazoa</taxon>
        <taxon>Ecdysozoa</taxon>
        <taxon>Arthropoda</taxon>
        <taxon>Chelicerata</taxon>
        <taxon>Arachnida</taxon>
        <taxon>Araneae</taxon>
        <taxon>Araneomorphae</taxon>
        <taxon>Entelegynae</taxon>
        <taxon>Araneoidea</taxon>
        <taxon>Araneidae</taxon>
        <taxon>Caerostris</taxon>
    </lineage>
</organism>
<proteinExistence type="predicted"/>
<feature type="region of interest" description="Disordered" evidence="1">
    <location>
        <begin position="804"/>
        <end position="869"/>
    </location>
</feature>
<feature type="compositionally biased region" description="Basic and acidic residues" evidence="1">
    <location>
        <begin position="850"/>
        <end position="863"/>
    </location>
</feature>
<feature type="region of interest" description="Disordered" evidence="1">
    <location>
        <begin position="953"/>
        <end position="984"/>
    </location>
</feature>
<name>A0AAV4QDI6_9ARAC</name>
<feature type="region of interest" description="Disordered" evidence="1">
    <location>
        <begin position="154"/>
        <end position="192"/>
    </location>
</feature>
<feature type="compositionally biased region" description="Polar residues" evidence="1">
    <location>
        <begin position="305"/>
        <end position="323"/>
    </location>
</feature>
<feature type="compositionally biased region" description="Basic and acidic residues" evidence="1">
    <location>
        <begin position="1408"/>
        <end position="1417"/>
    </location>
</feature>
<evidence type="ECO:0000313" key="2">
    <source>
        <dbReference type="EMBL" id="GIY08093.1"/>
    </source>
</evidence>
<feature type="region of interest" description="Disordered" evidence="1">
    <location>
        <begin position="1398"/>
        <end position="1423"/>
    </location>
</feature>
<gene>
    <name evidence="2" type="primary">AVEN_226150_1</name>
    <name evidence="2" type="ORF">CDAR_85631</name>
</gene>
<feature type="region of interest" description="Disordered" evidence="1">
    <location>
        <begin position="1559"/>
        <end position="1581"/>
    </location>
</feature>
<feature type="compositionally biased region" description="Basic and acidic residues" evidence="1">
    <location>
        <begin position="1693"/>
        <end position="1702"/>
    </location>
</feature>
<keyword evidence="3" id="KW-1185">Reference proteome</keyword>
<protein>
    <recommendedName>
        <fullName evidence="4">C2H2-type domain-containing protein</fullName>
    </recommendedName>
</protein>
<evidence type="ECO:0000313" key="3">
    <source>
        <dbReference type="Proteomes" id="UP001054837"/>
    </source>
</evidence>
<feature type="compositionally biased region" description="Basic and acidic residues" evidence="1">
    <location>
        <begin position="170"/>
        <end position="181"/>
    </location>
</feature>
<feature type="region of interest" description="Disordered" evidence="1">
    <location>
        <begin position="1677"/>
        <end position="1709"/>
    </location>
</feature>
<feature type="compositionally biased region" description="Polar residues" evidence="1">
    <location>
        <begin position="1307"/>
        <end position="1324"/>
    </location>
</feature>
<feature type="compositionally biased region" description="Polar residues" evidence="1">
    <location>
        <begin position="1751"/>
        <end position="1761"/>
    </location>
</feature>
<accession>A0AAV4QDI6</accession>
<feature type="region of interest" description="Disordered" evidence="1">
    <location>
        <begin position="1469"/>
        <end position="1493"/>
    </location>
</feature>